<evidence type="ECO:0000313" key="6">
    <source>
        <dbReference type="Proteomes" id="UP001054252"/>
    </source>
</evidence>
<feature type="region of interest" description="Disordered" evidence="4">
    <location>
        <begin position="243"/>
        <end position="312"/>
    </location>
</feature>
<dbReference type="InterPro" id="IPR052435">
    <property type="entry name" value="YY1-Transcr_Regul"/>
</dbReference>
<dbReference type="PANTHER" id="PTHR16088:SF3">
    <property type="entry name" value="GON-4-LIKE PROTEIN"/>
    <property type="match status" value="1"/>
</dbReference>
<feature type="compositionally biased region" description="Polar residues" evidence="4">
    <location>
        <begin position="564"/>
        <end position="589"/>
    </location>
</feature>
<feature type="compositionally biased region" description="Polar residues" evidence="4">
    <location>
        <begin position="122"/>
        <end position="134"/>
    </location>
</feature>
<accession>A0AAV5JN15</accession>
<comment type="caution">
    <text evidence="5">The sequence shown here is derived from an EMBL/GenBank/DDBJ whole genome shotgun (WGS) entry which is preliminary data.</text>
</comment>
<feature type="compositionally biased region" description="Basic and acidic residues" evidence="4">
    <location>
        <begin position="1412"/>
        <end position="1422"/>
    </location>
</feature>
<feature type="compositionally biased region" description="Basic residues" evidence="4">
    <location>
        <begin position="1433"/>
        <end position="1442"/>
    </location>
</feature>
<dbReference type="GO" id="GO:0005634">
    <property type="term" value="C:nucleus"/>
    <property type="evidence" value="ECO:0007669"/>
    <property type="project" value="TreeGrafter"/>
</dbReference>
<reference evidence="5 6" key="1">
    <citation type="journal article" date="2021" name="Commun. Biol.">
        <title>The genome of Shorea leprosula (Dipterocarpaceae) highlights the ecological relevance of drought in aseasonal tropical rainforests.</title>
        <authorList>
            <person name="Ng K.K.S."/>
            <person name="Kobayashi M.J."/>
            <person name="Fawcett J.A."/>
            <person name="Hatakeyama M."/>
            <person name="Paape T."/>
            <person name="Ng C.H."/>
            <person name="Ang C.C."/>
            <person name="Tnah L.H."/>
            <person name="Lee C.T."/>
            <person name="Nishiyama T."/>
            <person name="Sese J."/>
            <person name="O'Brien M.J."/>
            <person name="Copetti D."/>
            <person name="Mohd Noor M.I."/>
            <person name="Ong R.C."/>
            <person name="Putra M."/>
            <person name="Sireger I.Z."/>
            <person name="Indrioko S."/>
            <person name="Kosugi Y."/>
            <person name="Izuno A."/>
            <person name="Isagi Y."/>
            <person name="Lee S.L."/>
            <person name="Shimizu K.K."/>
        </authorList>
    </citation>
    <scope>NUCLEOTIDE SEQUENCE [LARGE SCALE GENOMIC DNA]</scope>
    <source>
        <strain evidence="5">214</strain>
    </source>
</reference>
<feature type="region of interest" description="Disordered" evidence="4">
    <location>
        <begin position="537"/>
        <end position="589"/>
    </location>
</feature>
<evidence type="ECO:0000256" key="2">
    <source>
        <dbReference type="ARBA" id="ARBA00023163"/>
    </source>
</evidence>
<dbReference type="GO" id="GO:0006355">
    <property type="term" value="P:regulation of DNA-templated transcription"/>
    <property type="evidence" value="ECO:0007669"/>
    <property type="project" value="TreeGrafter"/>
</dbReference>
<evidence type="ECO:0000256" key="4">
    <source>
        <dbReference type="SAM" id="MobiDB-lite"/>
    </source>
</evidence>
<evidence type="ECO:0000313" key="5">
    <source>
        <dbReference type="EMBL" id="GKV16013.1"/>
    </source>
</evidence>
<feature type="compositionally biased region" description="Basic and acidic residues" evidence="4">
    <location>
        <begin position="1241"/>
        <end position="1255"/>
    </location>
</feature>
<feature type="compositionally biased region" description="Acidic residues" evidence="4">
    <location>
        <begin position="112"/>
        <end position="121"/>
    </location>
</feature>
<feature type="compositionally biased region" description="Polar residues" evidence="4">
    <location>
        <begin position="11"/>
        <end position="29"/>
    </location>
</feature>
<feature type="compositionally biased region" description="Low complexity" evidence="4">
    <location>
        <begin position="66"/>
        <end position="77"/>
    </location>
</feature>
<feature type="compositionally biased region" description="Basic and acidic residues" evidence="4">
    <location>
        <begin position="283"/>
        <end position="303"/>
    </location>
</feature>
<keyword evidence="2" id="KW-0804">Transcription</keyword>
<feature type="compositionally biased region" description="Basic residues" evidence="4">
    <location>
        <begin position="1401"/>
        <end position="1411"/>
    </location>
</feature>
<feature type="compositionally biased region" description="Polar residues" evidence="4">
    <location>
        <begin position="91"/>
        <end position="101"/>
    </location>
</feature>
<feature type="compositionally biased region" description="Polar residues" evidence="4">
    <location>
        <begin position="1222"/>
        <end position="1233"/>
    </location>
</feature>
<evidence type="ECO:0008006" key="7">
    <source>
        <dbReference type="Google" id="ProtNLM"/>
    </source>
</evidence>
<keyword evidence="1" id="KW-0805">Transcription regulation</keyword>
<sequence length="1465" mass="161681">MSCENVEPTGVGSQSHQNALPPISESSPNLDDDGDGDEDAAEEGVDDEEDEEEDVDFNPFLKETPSPDASSSLSSEIEGLDGDVDNRAKSHNITAGNSSKLAKSKVQSRDIEDSEHCEEETVMQSGSPGLQNTLPRKHNKRKSSSIAEPEREKENWSSKGLDVNDGIVGVLSNAAHSQKPMLNLDDDEDDAICKRTRARYSLASFTLDELEAFLQETDDDDDVKNVDDEEEYRKFLAAVLLGGEADNQSAQETQNVDDEDEENDADFEIELEEALESDYDEGIVEKTQAKPNDRMGRRPETRQNRRQKASAQYERKLLEQTKRPLRPLLPIMPGGPLIPIPSPNQKTWMPEFEANRVSSAGDGLINGFTPYQIGQLHSLIHEHVQLLIQTFSLCVLDPSRQDIASQLQGLILEMLHKRDEVIACRSKPYPNILFSPPYLCSSVPEEVPQVGPARCTSESSTVNAQGVCATQNIQMPTPQNISSRGQDGYVSNSQLCRAWVPSVHCPVLSILDVAPLSLVGRYMDDVYAAVREYRQRHVESSSDARNEKEPLFPLPSFSSESETNSEVLRSSTLSAANTVPSSASQQPSKKTLAATLVERTKKQSVAVVPKEIAKLAQTFFPLFNPALFPHKPPPLAVANRVLFTDAEDELLALGLMEFNSDWKAIQQRFLPCKNDHQIFVRQKNRCSSKAPENPIKAVRRMKTSPLTMLEIQGIQEGLKVFKLDWMSVWKFIVPHRDPSLLPRQWRIALGTQKSYKLDEAKKEKRRLYELKRRKQKADVANMQHASDKEECQAECTGGENCSGDDNMDNGDESYVHEGFLADWRPGTLTSISSECSNIRDKNLPDDLLPQGDHIRQQPNIAVVGRALTGNVHGSPYALNYSQHPYTLSHCASNTLQPSNPVPSMTWNSSKSQIHLRPYRARKSNPHVVKLAPDLPPVNLPPSVRVIPKSALEISQHGAYNKVSASGARGINSLAGNMVLPHPQHQRPATSYSVKVTRDTANSAKEKVTNSCAESGVGKERCVDERSNDSDLHMHPLLFQNPEDGRLPYYPLNAGTGASSSFSFFSGSQPQLNLSLFYNPQVANHVVNGLNKSLRMKESSSAAYGIEFHPLLQRTDDTNNELQTACVTARHPSVGLEGKSAQLQSPSNDVQTKTIVHCSPVRMGSRPSSPKEKINELDLEIHLSSSSTKENIVVSRQVTAHPTRLIASLRNPENAIETGDTAGLSSDNPDSNIHASVAPSKEIGKCNIDDTSDHSHPGIVMEQEELSDSDEEVEEHVEFECEEMTDSDGEEGSGSEQIAEVQDKEGPSFLTEKVATDADGDDQQLGVNTPGRSKGKFFVPRQQTPPFLKLGLAHPRKDTSNSWLSLDSCTATPTSHSKPKNEGSTTKKGPAAKNLISNRSSRSSKQKSPTVKKLREHDIDMAERLSLGPLSIRTLRKPRKRASRANTGLNIGMNMESSKNDVKEDV</sequence>
<feature type="compositionally biased region" description="Polar residues" evidence="4">
    <location>
        <begin position="1359"/>
        <end position="1386"/>
    </location>
</feature>
<evidence type="ECO:0000256" key="1">
    <source>
        <dbReference type="ARBA" id="ARBA00023015"/>
    </source>
</evidence>
<keyword evidence="6" id="KW-1185">Reference proteome</keyword>
<gene>
    <name evidence="5" type="ORF">SLEP1_g26725</name>
</gene>
<dbReference type="EMBL" id="BPVZ01000044">
    <property type="protein sequence ID" value="GKV16013.1"/>
    <property type="molecule type" value="Genomic_DNA"/>
</dbReference>
<dbReference type="Proteomes" id="UP001054252">
    <property type="component" value="Unassembled WGS sequence"/>
</dbReference>
<dbReference type="PANTHER" id="PTHR16088">
    <property type="entry name" value="YY1 ASSOCIATED PROTEIN-RELATED"/>
    <property type="match status" value="1"/>
</dbReference>
<feature type="compositionally biased region" description="Acidic residues" evidence="4">
    <location>
        <begin position="30"/>
        <end position="56"/>
    </location>
</feature>
<name>A0AAV5JN15_9ROSI</name>
<feature type="region of interest" description="Disordered" evidence="4">
    <location>
        <begin position="1215"/>
        <end position="1465"/>
    </location>
</feature>
<feature type="compositionally biased region" description="Acidic residues" evidence="4">
    <location>
        <begin position="1261"/>
        <end position="1292"/>
    </location>
</feature>
<protein>
    <recommendedName>
        <fullName evidence="7">Homeodomain-like superfamily protein</fullName>
    </recommendedName>
</protein>
<feature type="compositionally biased region" description="Basic and acidic residues" evidence="4">
    <location>
        <begin position="537"/>
        <end position="550"/>
    </location>
</feature>
<proteinExistence type="predicted"/>
<dbReference type="GO" id="GO:0003712">
    <property type="term" value="F:transcription coregulator activity"/>
    <property type="evidence" value="ECO:0007669"/>
    <property type="project" value="TreeGrafter"/>
</dbReference>
<organism evidence="5 6">
    <name type="scientific">Rubroshorea leprosula</name>
    <dbReference type="NCBI Taxonomy" id="152421"/>
    <lineage>
        <taxon>Eukaryota</taxon>
        <taxon>Viridiplantae</taxon>
        <taxon>Streptophyta</taxon>
        <taxon>Embryophyta</taxon>
        <taxon>Tracheophyta</taxon>
        <taxon>Spermatophyta</taxon>
        <taxon>Magnoliopsida</taxon>
        <taxon>eudicotyledons</taxon>
        <taxon>Gunneridae</taxon>
        <taxon>Pentapetalae</taxon>
        <taxon>rosids</taxon>
        <taxon>malvids</taxon>
        <taxon>Malvales</taxon>
        <taxon>Dipterocarpaceae</taxon>
        <taxon>Rubroshorea</taxon>
    </lineage>
</organism>
<keyword evidence="3" id="KW-0539">Nucleus</keyword>
<evidence type="ECO:0000256" key="3">
    <source>
        <dbReference type="ARBA" id="ARBA00023242"/>
    </source>
</evidence>
<feature type="compositionally biased region" description="Acidic residues" evidence="4">
    <location>
        <begin position="255"/>
        <end position="282"/>
    </location>
</feature>
<feature type="region of interest" description="Disordered" evidence="4">
    <location>
        <begin position="1"/>
        <end position="162"/>
    </location>
</feature>